<dbReference type="PROSITE" id="PS50112">
    <property type="entry name" value="PAS"/>
    <property type="match status" value="1"/>
</dbReference>
<dbReference type="SMART" id="SM00086">
    <property type="entry name" value="PAC"/>
    <property type="match status" value="1"/>
</dbReference>
<reference evidence="18 19" key="1">
    <citation type="submission" date="2023-11" db="EMBL/GenBank/DDBJ databases">
        <title>MicrobeMod: A computational toolkit for identifying prokaryotic methylation and restriction-modification with nanopore sequencing.</title>
        <authorList>
            <person name="Crits-Christoph A."/>
            <person name="Kang S.C."/>
            <person name="Lee H."/>
            <person name="Ostrov N."/>
        </authorList>
    </citation>
    <scope>NUCLEOTIDE SEQUENCE [LARGE SCALE GENOMIC DNA]</scope>
    <source>
        <strain evidence="18 19">ATCC 25935</strain>
    </source>
</reference>
<proteinExistence type="predicted"/>
<dbReference type="NCBIfam" id="TIGR00229">
    <property type="entry name" value="sensory_box"/>
    <property type="match status" value="1"/>
</dbReference>
<evidence type="ECO:0000256" key="9">
    <source>
        <dbReference type="ARBA" id="ARBA00022777"/>
    </source>
</evidence>
<evidence type="ECO:0000259" key="16">
    <source>
        <dbReference type="PROSITE" id="PS50112"/>
    </source>
</evidence>
<evidence type="ECO:0000256" key="12">
    <source>
        <dbReference type="ARBA" id="ARBA00023012"/>
    </source>
</evidence>
<evidence type="ECO:0000313" key="19">
    <source>
        <dbReference type="Proteomes" id="UP001326110"/>
    </source>
</evidence>
<evidence type="ECO:0000256" key="6">
    <source>
        <dbReference type="ARBA" id="ARBA00022679"/>
    </source>
</evidence>
<dbReference type="SUPFAM" id="SSF55874">
    <property type="entry name" value="ATPase domain of HSP90 chaperone/DNA topoisomerase II/histidine kinase"/>
    <property type="match status" value="1"/>
</dbReference>
<feature type="domain" description="PAS" evidence="16">
    <location>
        <begin position="363"/>
        <end position="434"/>
    </location>
</feature>
<evidence type="ECO:0000313" key="18">
    <source>
        <dbReference type="EMBL" id="WQH07099.1"/>
    </source>
</evidence>
<keyword evidence="19" id="KW-1185">Reference proteome</keyword>
<feature type="transmembrane region" description="Helical" evidence="14">
    <location>
        <begin position="20"/>
        <end position="42"/>
    </location>
</feature>
<evidence type="ECO:0000256" key="14">
    <source>
        <dbReference type="SAM" id="Phobius"/>
    </source>
</evidence>
<evidence type="ECO:0000256" key="11">
    <source>
        <dbReference type="ARBA" id="ARBA00022989"/>
    </source>
</evidence>
<dbReference type="Proteomes" id="UP001326110">
    <property type="component" value="Chromosome"/>
</dbReference>
<dbReference type="InterPro" id="IPR001610">
    <property type="entry name" value="PAC"/>
</dbReference>
<dbReference type="Pfam" id="PF02743">
    <property type="entry name" value="dCache_1"/>
    <property type="match status" value="1"/>
</dbReference>
<sequence length="729" mass="78520">MGNATDRTWQQSHGVRASLAALVIASILPVAAVAAVIIVGIYHKERAQLISNTVARAHAMINAVDHDFSNTRVALSALGTSRMLSSGDLRGFHARAVEALANLHADSILVLDTDGRMLMSTRRPYGARLPVLASTPLLRRILADGQPGVSDLFTGPINKTLIYTVGVPIRRDGRIVMTLNATATPAQLAHVIAEQRLPPTWRASVIDTAGRVVARSHEIDRYAGQRLSDDQLRPATAAQEGGFETRTLDGIDVFVVFSRSPQSGWSAYLGIPLRELNAGLHSTMTWLIGATLAALAAGLGLAWLMGGRITRSVQALIPPALAIGEGSVPVIPALHFREAHELGQALRNAGASVRDARAASQESAQRLTLAANAAHLGIWVRDLHQHTIWVSDQWRALFGFGKEQQVDLADLLDRVHADDRPHVAQTFDSARLGAPRYDIEYRIVLPDGGLRWIGSQGSVEFDYSGHPALVRGVSLDITARKLAELDARQKQKEVTHLSRLAVLGELSGALAHELNQPLTAILSNAQAARRFMAQQPPNLAEVDEILDDIIAEDQRAGAVIERLRRLFDKSETPRAPVNLHRLAKDVIHLLRNDLINHGMVVHTDFAATAATTEADAVQLQQVLINLLMNACDAMAGALPAHAVITVRTATEGPDAVRLSVIDSGSGIADADLARIFEPFYTTKARGMGLGLSICRNIVAAHQGRLWAENNPDGGASVHLRLPLAHEAAP</sequence>
<dbReference type="Pfam" id="PF00512">
    <property type="entry name" value="HisKA"/>
    <property type="match status" value="1"/>
</dbReference>
<evidence type="ECO:0000256" key="3">
    <source>
        <dbReference type="ARBA" id="ARBA00012438"/>
    </source>
</evidence>
<dbReference type="SUPFAM" id="SSF47384">
    <property type="entry name" value="Homodimeric domain of signal transducing histidine kinase"/>
    <property type="match status" value="1"/>
</dbReference>
<dbReference type="PROSITE" id="PS50113">
    <property type="entry name" value="PAC"/>
    <property type="match status" value="1"/>
</dbReference>
<dbReference type="InterPro" id="IPR036890">
    <property type="entry name" value="HATPase_C_sf"/>
</dbReference>
<dbReference type="InterPro" id="IPR003594">
    <property type="entry name" value="HATPase_dom"/>
</dbReference>
<evidence type="ECO:0000256" key="10">
    <source>
        <dbReference type="ARBA" id="ARBA00022840"/>
    </source>
</evidence>
<dbReference type="SMART" id="SM00387">
    <property type="entry name" value="HATPase_c"/>
    <property type="match status" value="1"/>
</dbReference>
<feature type="domain" description="Histidine kinase" evidence="15">
    <location>
        <begin position="509"/>
        <end position="725"/>
    </location>
</feature>
<organism evidence="18 19">
    <name type="scientific">Duganella zoogloeoides</name>
    <dbReference type="NCBI Taxonomy" id="75659"/>
    <lineage>
        <taxon>Bacteria</taxon>
        <taxon>Pseudomonadati</taxon>
        <taxon>Pseudomonadota</taxon>
        <taxon>Betaproteobacteria</taxon>
        <taxon>Burkholderiales</taxon>
        <taxon>Oxalobacteraceae</taxon>
        <taxon>Telluria group</taxon>
        <taxon>Duganella</taxon>
    </lineage>
</organism>
<feature type="domain" description="PAC" evidence="17">
    <location>
        <begin position="437"/>
        <end position="489"/>
    </location>
</feature>
<keyword evidence="12" id="KW-0902">Two-component regulatory system</keyword>
<dbReference type="Pfam" id="PF02518">
    <property type="entry name" value="HATPase_c"/>
    <property type="match status" value="1"/>
</dbReference>
<dbReference type="InterPro" id="IPR003661">
    <property type="entry name" value="HisK_dim/P_dom"/>
</dbReference>
<accession>A0ABZ0Y679</accession>
<dbReference type="PROSITE" id="PS50109">
    <property type="entry name" value="HIS_KIN"/>
    <property type="match status" value="1"/>
</dbReference>
<keyword evidence="5" id="KW-0597">Phosphoprotein</keyword>
<dbReference type="InterPro" id="IPR004358">
    <property type="entry name" value="Sig_transdc_His_kin-like_C"/>
</dbReference>
<evidence type="ECO:0000256" key="7">
    <source>
        <dbReference type="ARBA" id="ARBA00022692"/>
    </source>
</evidence>
<dbReference type="GO" id="GO:0005524">
    <property type="term" value="F:ATP binding"/>
    <property type="evidence" value="ECO:0007669"/>
    <property type="project" value="UniProtKB-KW"/>
</dbReference>
<name>A0ABZ0Y679_9BURK</name>
<dbReference type="InterPro" id="IPR000014">
    <property type="entry name" value="PAS"/>
</dbReference>
<evidence type="ECO:0000256" key="5">
    <source>
        <dbReference type="ARBA" id="ARBA00022553"/>
    </source>
</evidence>
<dbReference type="PANTHER" id="PTHR43065">
    <property type="entry name" value="SENSOR HISTIDINE KINASE"/>
    <property type="match status" value="1"/>
</dbReference>
<dbReference type="Gene3D" id="1.10.287.130">
    <property type="match status" value="1"/>
</dbReference>
<dbReference type="Gene3D" id="3.30.450.20">
    <property type="entry name" value="PAS domain"/>
    <property type="match status" value="2"/>
</dbReference>
<dbReference type="InterPro" id="IPR033479">
    <property type="entry name" value="dCache_1"/>
</dbReference>
<keyword evidence="13 14" id="KW-0472">Membrane</keyword>
<dbReference type="GeneID" id="43166798"/>
<evidence type="ECO:0000256" key="1">
    <source>
        <dbReference type="ARBA" id="ARBA00000085"/>
    </source>
</evidence>
<dbReference type="EC" id="2.7.13.3" evidence="3"/>
<comment type="catalytic activity">
    <reaction evidence="1">
        <text>ATP + protein L-histidine = ADP + protein N-phospho-L-histidine.</text>
        <dbReference type="EC" id="2.7.13.3"/>
    </reaction>
</comment>
<evidence type="ECO:0000259" key="17">
    <source>
        <dbReference type="PROSITE" id="PS50113"/>
    </source>
</evidence>
<dbReference type="PRINTS" id="PR00344">
    <property type="entry name" value="BCTRLSENSOR"/>
</dbReference>
<gene>
    <name evidence="18" type="ORF">SR858_12435</name>
</gene>
<dbReference type="EMBL" id="CP140152">
    <property type="protein sequence ID" value="WQH07099.1"/>
    <property type="molecule type" value="Genomic_DNA"/>
</dbReference>
<dbReference type="PANTHER" id="PTHR43065:SF10">
    <property type="entry name" value="PEROXIDE STRESS-ACTIVATED HISTIDINE KINASE MAK3"/>
    <property type="match status" value="1"/>
</dbReference>
<dbReference type="CDD" id="cd18774">
    <property type="entry name" value="PDC2_HK_sensor"/>
    <property type="match status" value="1"/>
</dbReference>
<dbReference type="InterPro" id="IPR013655">
    <property type="entry name" value="PAS_fold_3"/>
</dbReference>
<dbReference type="Gene3D" id="3.30.565.10">
    <property type="entry name" value="Histidine kinase-like ATPase, C-terminal domain"/>
    <property type="match status" value="1"/>
</dbReference>
<feature type="transmembrane region" description="Helical" evidence="14">
    <location>
        <begin position="284"/>
        <end position="305"/>
    </location>
</feature>
<keyword evidence="11 14" id="KW-1133">Transmembrane helix</keyword>
<dbReference type="Pfam" id="PF08447">
    <property type="entry name" value="PAS_3"/>
    <property type="match status" value="1"/>
</dbReference>
<dbReference type="SMART" id="SM00091">
    <property type="entry name" value="PAS"/>
    <property type="match status" value="1"/>
</dbReference>
<dbReference type="InterPro" id="IPR000700">
    <property type="entry name" value="PAS-assoc_C"/>
</dbReference>
<keyword evidence="6" id="KW-0808">Transferase</keyword>
<dbReference type="InterPro" id="IPR036097">
    <property type="entry name" value="HisK_dim/P_sf"/>
</dbReference>
<evidence type="ECO:0000256" key="8">
    <source>
        <dbReference type="ARBA" id="ARBA00022741"/>
    </source>
</evidence>
<evidence type="ECO:0000256" key="4">
    <source>
        <dbReference type="ARBA" id="ARBA00022475"/>
    </source>
</evidence>
<keyword evidence="10 18" id="KW-0067">ATP-binding</keyword>
<dbReference type="InterPro" id="IPR005467">
    <property type="entry name" value="His_kinase_dom"/>
</dbReference>
<evidence type="ECO:0000259" key="15">
    <source>
        <dbReference type="PROSITE" id="PS50109"/>
    </source>
</evidence>
<dbReference type="CDD" id="cd00082">
    <property type="entry name" value="HisKA"/>
    <property type="match status" value="1"/>
</dbReference>
<evidence type="ECO:0000256" key="13">
    <source>
        <dbReference type="ARBA" id="ARBA00023136"/>
    </source>
</evidence>
<dbReference type="InterPro" id="IPR035965">
    <property type="entry name" value="PAS-like_dom_sf"/>
</dbReference>
<keyword evidence="8" id="KW-0547">Nucleotide-binding</keyword>
<dbReference type="SMART" id="SM00388">
    <property type="entry name" value="HisKA"/>
    <property type="match status" value="1"/>
</dbReference>
<dbReference type="CDD" id="cd00130">
    <property type="entry name" value="PAS"/>
    <property type="match status" value="1"/>
</dbReference>
<comment type="subcellular location">
    <subcellularLocation>
        <location evidence="2">Cell membrane</location>
        <topology evidence="2">Multi-pass membrane protein</topology>
    </subcellularLocation>
</comment>
<dbReference type="CDD" id="cd18773">
    <property type="entry name" value="PDC1_HK_sensor"/>
    <property type="match status" value="1"/>
</dbReference>
<dbReference type="RefSeq" id="WP_019921113.1">
    <property type="nucleotide sequence ID" value="NZ_CP140152.1"/>
</dbReference>
<keyword evidence="4" id="KW-1003">Cell membrane</keyword>
<dbReference type="SUPFAM" id="SSF55785">
    <property type="entry name" value="PYP-like sensor domain (PAS domain)"/>
    <property type="match status" value="1"/>
</dbReference>
<evidence type="ECO:0000256" key="2">
    <source>
        <dbReference type="ARBA" id="ARBA00004651"/>
    </source>
</evidence>
<dbReference type="Gene3D" id="2.10.70.100">
    <property type="match status" value="1"/>
</dbReference>
<keyword evidence="7 14" id="KW-0812">Transmembrane</keyword>
<protein>
    <recommendedName>
        <fullName evidence="3">histidine kinase</fullName>
        <ecNumber evidence="3">2.7.13.3</ecNumber>
    </recommendedName>
</protein>
<keyword evidence="9" id="KW-0418">Kinase</keyword>